<gene>
    <name evidence="1" type="ORF">A7P90_11515</name>
</gene>
<dbReference type="EMBL" id="LXSG01000045">
    <property type="protein sequence ID" value="OAM15769.1"/>
    <property type="molecule type" value="Genomic_DNA"/>
</dbReference>
<reference evidence="2" key="1">
    <citation type="submission" date="2016-05" db="EMBL/GenBank/DDBJ databases">
        <title>Draft genome of Corynebacterium afermentans subsp. afermentans LCDC 88199T.</title>
        <authorList>
            <person name="Bernier A.-M."/>
            <person name="Bernard K."/>
        </authorList>
    </citation>
    <scope>NUCLEOTIDE SEQUENCE [LARGE SCALE GENOMIC DNA]</scope>
    <source>
        <strain evidence="2">NML04-0072</strain>
    </source>
</reference>
<proteinExistence type="predicted"/>
<comment type="caution">
    <text evidence="1">The sequence shown here is derived from an EMBL/GenBank/DDBJ whole genome shotgun (WGS) entry which is preliminary data.</text>
</comment>
<evidence type="ECO:0000313" key="2">
    <source>
        <dbReference type="Proteomes" id="UP000077589"/>
    </source>
</evidence>
<sequence length="111" mass="11871">MSKSQELIAKQHPVSAGDILGMVAGLAAAAIHIYETEPNGKLSQLFANEGIPPTYQLIKPIVQESKQLIEAGDTEADDFLKFVTAVISLLDKANKKAIELGLSEAVQPTIQ</sequence>
<name>A0A1A9RDM6_EIKCO</name>
<dbReference type="OrthoDB" id="9885240at2"/>
<dbReference type="AlphaFoldDB" id="A0A1A9RDM6"/>
<accession>A0A1A9RDM6</accession>
<evidence type="ECO:0000313" key="1">
    <source>
        <dbReference type="EMBL" id="OAM15769.1"/>
    </source>
</evidence>
<protein>
    <submittedName>
        <fullName evidence="1">Uncharacterized protein</fullName>
    </submittedName>
</protein>
<organism evidence="1 2">
    <name type="scientific">Eikenella corrodens</name>
    <dbReference type="NCBI Taxonomy" id="539"/>
    <lineage>
        <taxon>Bacteria</taxon>
        <taxon>Pseudomonadati</taxon>
        <taxon>Pseudomonadota</taxon>
        <taxon>Betaproteobacteria</taxon>
        <taxon>Neisseriales</taxon>
        <taxon>Neisseriaceae</taxon>
        <taxon>Eikenella</taxon>
    </lineage>
</organism>
<dbReference type="RefSeq" id="WP_064088226.1">
    <property type="nucleotide sequence ID" value="NZ_LXSG01000045.1"/>
</dbReference>
<dbReference type="Proteomes" id="UP000077589">
    <property type="component" value="Unassembled WGS sequence"/>
</dbReference>